<feature type="compositionally biased region" description="Low complexity" evidence="1">
    <location>
        <begin position="97"/>
        <end position="106"/>
    </location>
</feature>
<reference evidence="2" key="1">
    <citation type="submission" date="2024-10" db="UniProtKB">
        <authorList>
            <consortium name="RefSeq"/>
        </authorList>
    </citation>
    <scope>NUCLEOTIDE SEQUENCE [LARGE SCALE GENOMIC DNA]</scope>
    <source>
        <strain evidence="2">cv. Zhongzhi No. 13</strain>
    </source>
</reference>
<dbReference type="Proteomes" id="UP000504604">
    <property type="component" value="Linkage group LG1"/>
</dbReference>
<organism evidence="2 3">
    <name type="scientific">Sesamum indicum</name>
    <name type="common">Oriental sesame</name>
    <name type="synonym">Sesamum orientale</name>
    <dbReference type="NCBI Taxonomy" id="4182"/>
    <lineage>
        <taxon>Eukaryota</taxon>
        <taxon>Viridiplantae</taxon>
        <taxon>Streptophyta</taxon>
        <taxon>Embryophyta</taxon>
        <taxon>Tracheophyta</taxon>
        <taxon>Spermatophyta</taxon>
        <taxon>Magnoliopsida</taxon>
        <taxon>eudicotyledons</taxon>
        <taxon>Gunneridae</taxon>
        <taxon>Pentapetalae</taxon>
        <taxon>asterids</taxon>
        <taxon>lamiids</taxon>
        <taxon>Lamiales</taxon>
        <taxon>Pedaliaceae</taxon>
        <taxon>Sesamum</taxon>
    </lineage>
</organism>
<dbReference type="RefSeq" id="XP_020553004.1">
    <property type="nucleotide sequence ID" value="XM_020697345.1"/>
</dbReference>
<reference evidence="3" key="2">
    <citation type="submission" date="2025-08" db="UniProtKB">
        <authorList>
            <consortium name="RefSeq"/>
        </authorList>
    </citation>
    <scope>IDENTIFICATION</scope>
</reference>
<proteinExistence type="predicted"/>
<evidence type="ECO:0000313" key="3">
    <source>
        <dbReference type="RefSeq" id="XP_020553004.1"/>
    </source>
</evidence>
<protein>
    <submittedName>
        <fullName evidence="3">Uncharacterized protein LOC110012705</fullName>
    </submittedName>
</protein>
<keyword evidence="2" id="KW-1185">Reference proteome</keyword>
<feature type="region of interest" description="Disordered" evidence="1">
    <location>
        <begin position="1"/>
        <end position="106"/>
    </location>
</feature>
<dbReference type="GeneID" id="110012705"/>
<accession>A0A8M8V9L4</accession>
<evidence type="ECO:0000256" key="1">
    <source>
        <dbReference type="SAM" id="MobiDB-lite"/>
    </source>
</evidence>
<evidence type="ECO:0000313" key="2">
    <source>
        <dbReference type="Proteomes" id="UP000504604"/>
    </source>
</evidence>
<gene>
    <name evidence="3" type="primary">LOC110012705</name>
</gene>
<dbReference type="KEGG" id="sind:110012705"/>
<feature type="compositionally biased region" description="Pro residues" evidence="1">
    <location>
        <begin position="81"/>
        <end position="96"/>
    </location>
</feature>
<dbReference type="Gramene" id="SIN_1021720.t">
    <property type="protein sequence ID" value="SIN_1021720.t"/>
    <property type="gene ID" value="SIN_1021720"/>
</dbReference>
<name>A0A8M8V9L4_SESIN</name>
<feature type="compositionally biased region" description="Basic and acidic residues" evidence="1">
    <location>
        <begin position="1"/>
        <end position="14"/>
    </location>
</feature>
<dbReference type="AlphaFoldDB" id="A0A8M8V9L4"/>
<sequence>MLQEKRGRQLEQAKGDGGGENARGSSASPTAEDHDAPPPRIGGFGDDNEQQMWLAAVGSKNKGRVGLGFEAHVSNRTFTSPSPPPSTPPLPPPSPPRRTASVASSS</sequence>